<evidence type="ECO:0000313" key="14">
    <source>
        <dbReference type="EMBL" id="KMZ57359.1"/>
    </source>
</evidence>
<evidence type="ECO:0000256" key="1">
    <source>
        <dbReference type="ARBA" id="ARBA00003198"/>
    </source>
</evidence>
<evidence type="ECO:0000256" key="10">
    <source>
        <dbReference type="ARBA" id="ARBA00023136"/>
    </source>
</evidence>
<evidence type="ECO:0000256" key="12">
    <source>
        <dbReference type="SAM" id="Phobius"/>
    </source>
</evidence>
<comment type="similarity">
    <text evidence="11">Belongs to the monovalent cation:proton antiporter 2 (CPA2) transporter (TC 2.A.37) family. CHX (TC 2.A.37.4) subfamily.</text>
</comment>
<keyword evidence="8 12" id="KW-1133">Transmembrane helix</keyword>
<keyword evidence="5" id="KW-0633">Potassium transport</keyword>
<sequence length="783" mass="87789">MSDRNLSYSFVNEESGVTICHEMVYTTSNGYWRGEDPLTTSLGSFTMQIITILVITQFLYYIFKPLKQSRFVVEIIAGIIMGRSVLKRFKRWEDSVLPIWMDNLIRTIGYLGMSLLIFLSSVKMNPRIIFTSGKRTIVIAFIAMVLTILVATGTVVVASRKVPDRILHGTFVVFIPATVALTGFPNVALVLAEYGLLNSELGQLSLNTSLIHDYFGWFFMALFAGVGQGQIQPLTTLWSMLLLVALIMIVIFIFRPWMKWIVRRVPMGGHIGEEYLTAILLSALVLGLLSDAIGCTVAIGPMILGLATPNGPPLGSALVDRAELIVMEVFLPMLFITSGMTTDLSVLVPPKVNQYAPLYVVFLVGFATKFIGIFVPSLFFDMKLKNSVVFGLMMNIKGFIEVMVFQILWSGGLLEDEGYSVAILCTTFLMILLTPVMVYLYDPLENVVSVFDRRTISQVRSSDMLRVLICVHNEDPVPYMINLLDMFNVTDPKVTIDVYMINLVELQGRAIPMLIRHNSEKDAKDPVTKAFKNYSNRTNGLVRVKMYTTISPYRSMHIDVRKIAEENLVSVVIFSFCKKGKIGKADHAMRTMTPTVLDNSSCSVGILIHDVPIYSRPMHHVGVIFWGGPDDRDALAFATYIANREGVTVTVHRYMHTQTQTQSQSQTQTEHNVAVDELLETRMDDEAVTEFKTRTIRPDNADSKKVTVIESMLDDPMQIVEQITSFGQNYDLLIVGHTQRALSNVMTEWSDRPELGVFGDMLASTTLKICPVLVLHCNQRETT</sequence>
<evidence type="ECO:0000259" key="13">
    <source>
        <dbReference type="Pfam" id="PF00999"/>
    </source>
</evidence>
<dbReference type="AlphaFoldDB" id="A0A0K9NKQ3"/>
<gene>
    <name evidence="14" type="ORF">ZOSMA_87G01060</name>
</gene>
<accession>A0A0K9NKQ3</accession>
<dbReference type="GO" id="GO:0016020">
    <property type="term" value="C:membrane"/>
    <property type="evidence" value="ECO:0007669"/>
    <property type="project" value="UniProtKB-SubCell"/>
</dbReference>
<keyword evidence="4" id="KW-0813">Transport</keyword>
<proteinExistence type="inferred from homology"/>
<evidence type="ECO:0000256" key="7">
    <source>
        <dbReference type="ARBA" id="ARBA00022958"/>
    </source>
</evidence>
<keyword evidence="9" id="KW-0406">Ion transport</keyword>
<dbReference type="InterPro" id="IPR038770">
    <property type="entry name" value="Na+/solute_symporter_sf"/>
</dbReference>
<evidence type="ECO:0000256" key="6">
    <source>
        <dbReference type="ARBA" id="ARBA00022692"/>
    </source>
</evidence>
<feature type="transmembrane region" description="Helical" evidence="12">
    <location>
        <begin position="237"/>
        <end position="254"/>
    </location>
</feature>
<feature type="transmembrane region" description="Helical" evidence="12">
    <location>
        <begin position="421"/>
        <end position="441"/>
    </location>
</feature>
<evidence type="ECO:0000256" key="5">
    <source>
        <dbReference type="ARBA" id="ARBA00022538"/>
    </source>
</evidence>
<dbReference type="GO" id="GO:0006885">
    <property type="term" value="P:regulation of pH"/>
    <property type="evidence" value="ECO:0000318"/>
    <property type="project" value="GO_Central"/>
</dbReference>
<evidence type="ECO:0000256" key="8">
    <source>
        <dbReference type="ARBA" id="ARBA00022989"/>
    </source>
</evidence>
<feature type="transmembrane region" description="Helical" evidence="12">
    <location>
        <begin position="214"/>
        <end position="231"/>
    </location>
</feature>
<dbReference type="OMA" id="VTICHEM"/>
<evidence type="ECO:0000256" key="4">
    <source>
        <dbReference type="ARBA" id="ARBA00022448"/>
    </source>
</evidence>
<evidence type="ECO:0000256" key="2">
    <source>
        <dbReference type="ARBA" id="ARBA00004119"/>
    </source>
</evidence>
<comment type="caution">
    <text evidence="14">The sequence shown here is derived from an EMBL/GenBank/DDBJ whole genome shotgun (WGS) entry which is preliminary data.</text>
</comment>
<feature type="transmembrane region" description="Helical" evidence="12">
    <location>
        <begin position="275"/>
        <end position="304"/>
    </location>
</feature>
<organism evidence="14 15">
    <name type="scientific">Zostera marina</name>
    <name type="common">Eelgrass</name>
    <dbReference type="NCBI Taxonomy" id="29655"/>
    <lineage>
        <taxon>Eukaryota</taxon>
        <taxon>Viridiplantae</taxon>
        <taxon>Streptophyta</taxon>
        <taxon>Embryophyta</taxon>
        <taxon>Tracheophyta</taxon>
        <taxon>Spermatophyta</taxon>
        <taxon>Magnoliopsida</taxon>
        <taxon>Liliopsida</taxon>
        <taxon>Zosteraceae</taxon>
        <taxon>Zostera</taxon>
    </lineage>
</organism>
<dbReference type="InterPro" id="IPR006153">
    <property type="entry name" value="Cation/H_exchanger_TM"/>
</dbReference>
<dbReference type="Gene3D" id="3.40.50.12370">
    <property type="match status" value="1"/>
</dbReference>
<feature type="transmembrane region" description="Helical" evidence="12">
    <location>
        <begin position="355"/>
        <end position="375"/>
    </location>
</feature>
<keyword evidence="6 12" id="KW-0812">Transmembrane</keyword>
<feature type="domain" description="Cation/H+ exchanger transmembrane" evidence="13">
    <location>
        <begin position="57"/>
        <end position="437"/>
    </location>
</feature>
<comment type="function">
    <text evidence="1">May function as sodium-coupled metabolite transporter across the chloroplast envelope.</text>
</comment>
<keyword evidence="10 12" id="KW-0472">Membrane</keyword>
<dbReference type="OrthoDB" id="1889525at2759"/>
<feature type="transmembrane region" description="Helical" evidence="12">
    <location>
        <begin position="387"/>
        <end position="409"/>
    </location>
</feature>
<reference evidence="15" key="1">
    <citation type="journal article" date="2016" name="Nature">
        <title>The genome of the seagrass Zostera marina reveals angiosperm adaptation to the sea.</title>
        <authorList>
            <person name="Olsen J.L."/>
            <person name="Rouze P."/>
            <person name="Verhelst B."/>
            <person name="Lin Y.-C."/>
            <person name="Bayer T."/>
            <person name="Collen J."/>
            <person name="Dattolo E."/>
            <person name="De Paoli E."/>
            <person name="Dittami S."/>
            <person name="Maumus F."/>
            <person name="Michel G."/>
            <person name="Kersting A."/>
            <person name="Lauritano C."/>
            <person name="Lohaus R."/>
            <person name="Toepel M."/>
            <person name="Tonon T."/>
            <person name="Vanneste K."/>
            <person name="Amirebrahimi M."/>
            <person name="Brakel J."/>
            <person name="Bostroem C."/>
            <person name="Chovatia M."/>
            <person name="Grimwood J."/>
            <person name="Jenkins J.W."/>
            <person name="Jueterbock A."/>
            <person name="Mraz A."/>
            <person name="Stam W.T."/>
            <person name="Tice H."/>
            <person name="Bornberg-Bauer E."/>
            <person name="Green P.J."/>
            <person name="Pearson G.A."/>
            <person name="Procaccini G."/>
            <person name="Duarte C.M."/>
            <person name="Schmutz J."/>
            <person name="Reusch T.B.H."/>
            <person name="Van de Peer Y."/>
        </authorList>
    </citation>
    <scope>NUCLEOTIDE SEQUENCE [LARGE SCALE GENOMIC DNA]</scope>
    <source>
        <strain evidence="15">cv. Finnish</strain>
    </source>
</reference>
<comment type="subcellular location">
    <subcellularLocation>
        <location evidence="3">Membrane</location>
        <topology evidence="3">Multi-pass membrane protein</topology>
    </subcellularLocation>
    <subcellularLocation>
        <location evidence="2">Plastid</location>
        <location evidence="2">Chloroplast envelope</location>
    </subcellularLocation>
</comment>
<feature type="transmembrane region" description="Helical" evidence="12">
    <location>
        <begin position="171"/>
        <end position="194"/>
    </location>
</feature>
<name>A0A0K9NKQ3_ZOSMR</name>
<dbReference type="Proteomes" id="UP000036987">
    <property type="component" value="Unassembled WGS sequence"/>
</dbReference>
<evidence type="ECO:0000256" key="11">
    <source>
        <dbReference type="ARBA" id="ARBA00038341"/>
    </source>
</evidence>
<dbReference type="PANTHER" id="PTHR32468:SF164">
    <property type="entry name" value="OS05G0485000 PROTEIN"/>
    <property type="match status" value="1"/>
</dbReference>
<dbReference type="GO" id="GO:0009941">
    <property type="term" value="C:chloroplast envelope"/>
    <property type="evidence" value="ECO:0007669"/>
    <property type="project" value="UniProtKB-SubCell"/>
</dbReference>
<dbReference type="GO" id="GO:0006813">
    <property type="term" value="P:potassium ion transport"/>
    <property type="evidence" value="ECO:0007669"/>
    <property type="project" value="UniProtKB-KW"/>
</dbReference>
<evidence type="ECO:0000256" key="9">
    <source>
        <dbReference type="ARBA" id="ARBA00023065"/>
    </source>
</evidence>
<evidence type="ECO:0000313" key="15">
    <source>
        <dbReference type="Proteomes" id="UP000036987"/>
    </source>
</evidence>
<dbReference type="EMBL" id="LFYR01002091">
    <property type="protein sequence ID" value="KMZ57359.1"/>
    <property type="molecule type" value="Genomic_DNA"/>
</dbReference>
<feature type="transmembrane region" description="Helical" evidence="12">
    <location>
        <begin position="137"/>
        <end position="159"/>
    </location>
</feature>
<feature type="transmembrane region" description="Helical" evidence="12">
    <location>
        <begin position="45"/>
        <end position="63"/>
    </location>
</feature>
<keyword evidence="15" id="KW-1185">Reference proteome</keyword>
<dbReference type="GO" id="GO:0098662">
    <property type="term" value="P:inorganic cation transmembrane transport"/>
    <property type="evidence" value="ECO:0000318"/>
    <property type="project" value="GO_Central"/>
</dbReference>
<dbReference type="PANTHER" id="PTHR32468">
    <property type="entry name" value="CATION/H + ANTIPORTER"/>
    <property type="match status" value="1"/>
</dbReference>
<dbReference type="GO" id="GO:0012505">
    <property type="term" value="C:endomembrane system"/>
    <property type="evidence" value="ECO:0000318"/>
    <property type="project" value="GO_Central"/>
</dbReference>
<protein>
    <submittedName>
        <fullName evidence="14">Cation/H(+) antiporter</fullName>
    </submittedName>
</protein>
<dbReference type="Gene3D" id="1.20.1530.20">
    <property type="match status" value="1"/>
</dbReference>
<dbReference type="GO" id="GO:0015297">
    <property type="term" value="F:antiporter activity"/>
    <property type="evidence" value="ECO:0007669"/>
    <property type="project" value="InterPro"/>
</dbReference>
<dbReference type="GO" id="GO:1902600">
    <property type="term" value="P:proton transmembrane transport"/>
    <property type="evidence" value="ECO:0007669"/>
    <property type="project" value="InterPro"/>
</dbReference>
<dbReference type="Pfam" id="PF00999">
    <property type="entry name" value="Na_H_Exchanger"/>
    <property type="match status" value="1"/>
</dbReference>
<evidence type="ECO:0000256" key="3">
    <source>
        <dbReference type="ARBA" id="ARBA00004141"/>
    </source>
</evidence>
<dbReference type="InterPro" id="IPR050794">
    <property type="entry name" value="CPA2_transporter"/>
</dbReference>
<keyword evidence="7" id="KW-0630">Potassium</keyword>